<keyword evidence="4" id="KW-0238">DNA-binding</keyword>
<proteinExistence type="inferred from homology"/>
<dbReference type="InterPro" id="IPR043425">
    <property type="entry name" value="NusG-like"/>
</dbReference>
<dbReference type="InterPro" id="IPR010215">
    <property type="entry name" value="Transcription_antiterm_RfaH"/>
</dbReference>
<dbReference type="SUPFAM" id="SSF50104">
    <property type="entry name" value="Translation proteins SH3-like domain"/>
    <property type="match status" value="1"/>
</dbReference>
<sequence>MTESSATARWYLVQCKPRQEVRAEQNLRNQLFPCYCPQHTVEKIRQGKRTVIQQPLFPGYLFINLCRINDNWHSIRSTRGVLRLVTFADQPLAVPDGIIEDLRARLATVEGKPLFQKGEPVTIIQGPFKDLDAVFCKADGEERAIVLLNLLHRQQELRVPLKALKASG</sequence>
<name>A0ABU5BZ57_9GAMM</name>
<dbReference type="EMBL" id="JAVRDO010000004">
    <property type="protein sequence ID" value="MDX9687524.1"/>
    <property type="molecule type" value="Genomic_DNA"/>
</dbReference>
<keyword evidence="3 4" id="KW-0804">Transcription</keyword>
<dbReference type="Proteomes" id="UP001281217">
    <property type="component" value="Unassembled WGS sequence"/>
</dbReference>
<dbReference type="PANTHER" id="PTHR30265:SF7">
    <property type="entry name" value="TRANSCRIPTION ANTITERMINATION PROTEIN RFAH"/>
    <property type="match status" value="1"/>
</dbReference>
<dbReference type="Gene3D" id="3.30.70.940">
    <property type="entry name" value="NusG, N-terminal domain"/>
    <property type="match status" value="1"/>
</dbReference>
<keyword evidence="7" id="KW-1185">Reference proteome</keyword>
<dbReference type="SMART" id="SM00738">
    <property type="entry name" value="NGN"/>
    <property type="match status" value="1"/>
</dbReference>
<evidence type="ECO:0000313" key="7">
    <source>
        <dbReference type="Proteomes" id="UP001281217"/>
    </source>
</evidence>
<dbReference type="Pfam" id="PF02357">
    <property type="entry name" value="NusG"/>
    <property type="match status" value="1"/>
</dbReference>
<reference evidence="7" key="1">
    <citation type="submission" date="2023-07" db="EMBL/GenBank/DDBJ databases">
        <authorList>
            <person name="de Witt J."/>
        </authorList>
    </citation>
    <scope>NUCLEOTIDE SEQUENCE [LARGE SCALE GENOMIC DNA]</scope>
    <source>
        <strain evidence="7">FZJ</strain>
    </source>
</reference>
<keyword evidence="2 4" id="KW-0805">Transcription regulation</keyword>
<dbReference type="RefSeq" id="WP_320331260.1">
    <property type="nucleotide sequence ID" value="NZ_JAVRDO010000004.1"/>
</dbReference>
<comment type="function">
    <text evidence="4">Enhances distal genes transcription elongation in a specialized subset of operons that encode extracytoplasmic components.</text>
</comment>
<dbReference type="PANTHER" id="PTHR30265">
    <property type="entry name" value="RHO-INTERACTING TRANSCRIPTION TERMINATION FACTOR NUSG"/>
    <property type="match status" value="1"/>
</dbReference>
<evidence type="ECO:0000256" key="2">
    <source>
        <dbReference type="ARBA" id="ARBA00023015"/>
    </source>
</evidence>
<gene>
    <name evidence="4 6" type="primary">rfaH</name>
    <name evidence="6" type="ORF">RED13_001955</name>
</gene>
<dbReference type="SUPFAM" id="SSF82679">
    <property type="entry name" value="N-utilization substance G protein NusG, N-terminal domain"/>
    <property type="match status" value="1"/>
</dbReference>
<evidence type="ECO:0000256" key="3">
    <source>
        <dbReference type="ARBA" id="ARBA00023163"/>
    </source>
</evidence>
<evidence type="ECO:0000256" key="4">
    <source>
        <dbReference type="HAMAP-Rule" id="MF_00951"/>
    </source>
</evidence>
<feature type="domain" description="NusG-like N-terminal" evidence="5">
    <location>
        <begin position="7"/>
        <end position="106"/>
    </location>
</feature>
<dbReference type="NCBIfam" id="NF006534">
    <property type="entry name" value="PRK09014.1"/>
    <property type="match status" value="1"/>
</dbReference>
<dbReference type="CDD" id="cd09892">
    <property type="entry name" value="NGN_SP_RfaH"/>
    <property type="match status" value="1"/>
</dbReference>
<comment type="subunit">
    <text evidence="4">Interacts with both the nontemplate DNA and the RNA polymerase (RNAP).</text>
</comment>
<evidence type="ECO:0000259" key="5">
    <source>
        <dbReference type="SMART" id="SM00738"/>
    </source>
</evidence>
<dbReference type="InterPro" id="IPR008991">
    <property type="entry name" value="Translation_prot_SH3-like_sf"/>
</dbReference>
<comment type="caution">
    <text evidence="6">The sequence shown here is derived from an EMBL/GenBank/DDBJ whole genome shotgun (WGS) entry which is preliminary data.</text>
</comment>
<evidence type="ECO:0000256" key="1">
    <source>
        <dbReference type="ARBA" id="ARBA00022814"/>
    </source>
</evidence>
<comment type="similarity">
    <text evidence="4">Belongs to the RfaH family.</text>
</comment>
<dbReference type="InterPro" id="IPR036735">
    <property type="entry name" value="NGN_dom_sf"/>
</dbReference>
<dbReference type="NCBIfam" id="TIGR01955">
    <property type="entry name" value="RfaH"/>
    <property type="match status" value="1"/>
</dbReference>
<organism evidence="6 7">
    <name type="scientific">Halopseudomonas formosensis</name>
    <dbReference type="NCBI Taxonomy" id="1002526"/>
    <lineage>
        <taxon>Bacteria</taxon>
        <taxon>Pseudomonadati</taxon>
        <taxon>Pseudomonadota</taxon>
        <taxon>Gammaproteobacteria</taxon>
        <taxon>Pseudomonadales</taxon>
        <taxon>Pseudomonadaceae</taxon>
        <taxon>Halopseudomonas</taxon>
    </lineage>
</organism>
<keyword evidence="1 4" id="KW-0889">Transcription antitermination</keyword>
<accession>A0ABU5BZ57</accession>
<evidence type="ECO:0000313" key="6">
    <source>
        <dbReference type="EMBL" id="MDX9687524.1"/>
    </source>
</evidence>
<dbReference type="InterPro" id="IPR006645">
    <property type="entry name" value="NGN-like_dom"/>
</dbReference>
<protein>
    <recommendedName>
        <fullName evidence="4">Transcription antitermination protein RfaH</fullName>
    </recommendedName>
</protein>
<dbReference type="HAMAP" id="MF_00951">
    <property type="entry name" value="RfaH"/>
    <property type="match status" value="1"/>
</dbReference>